<proteinExistence type="inferred from homology"/>
<dbReference type="GO" id="GO:0016020">
    <property type="term" value="C:membrane"/>
    <property type="evidence" value="ECO:0007669"/>
    <property type="project" value="InterPro"/>
</dbReference>
<dbReference type="EMBL" id="SJFN01000010">
    <property type="protein sequence ID" value="TBW38777.1"/>
    <property type="molecule type" value="Genomic_DNA"/>
</dbReference>
<dbReference type="InterPro" id="IPR003660">
    <property type="entry name" value="HAMP_dom"/>
</dbReference>
<dbReference type="PROSITE" id="PS50111">
    <property type="entry name" value="CHEMOTAXIS_TRANSDUC_2"/>
    <property type="match status" value="1"/>
</dbReference>
<dbReference type="PANTHER" id="PTHR32089:SF112">
    <property type="entry name" value="LYSOZYME-LIKE PROTEIN-RELATED"/>
    <property type="match status" value="1"/>
</dbReference>
<dbReference type="PRINTS" id="PR00260">
    <property type="entry name" value="CHEMTRNSDUCR"/>
</dbReference>
<dbReference type="InterPro" id="IPR013587">
    <property type="entry name" value="Nitrate/nitrite_sensing"/>
</dbReference>
<dbReference type="Gene3D" id="1.10.287.950">
    <property type="entry name" value="Methyl-accepting chemotaxis protein"/>
    <property type="match status" value="1"/>
</dbReference>
<dbReference type="Pfam" id="PF00015">
    <property type="entry name" value="MCPsignal"/>
    <property type="match status" value="1"/>
</dbReference>
<feature type="domain" description="HAMP" evidence="6">
    <location>
        <begin position="333"/>
        <end position="387"/>
    </location>
</feature>
<dbReference type="Pfam" id="PF08376">
    <property type="entry name" value="NIT"/>
    <property type="match status" value="1"/>
</dbReference>
<dbReference type="PANTHER" id="PTHR32089">
    <property type="entry name" value="METHYL-ACCEPTING CHEMOTAXIS PROTEIN MCPB"/>
    <property type="match status" value="1"/>
</dbReference>
<reference evidence="7 8" key="1">
    <citation type="submission" date="2019-02" db="EMBL/GenBank/DDBJ databases">
        <title>Siculibacillus lacustris gen. nov., sp. nov., a new rosette-forming bacterium isolated from a freshwater crater lake (Lake St. Ana, Romania).</title>
        <authorList>
            <person name="Felfoldi T."/>
            <person name="Marton Z."/>
            <person name="Szabo A."/>
            <person name="Mentes A."/>
            <person name="Boka K."/>
            <person name="Marialigeti K."/>
            <person name="Mathe I."/>
            <person name="Koncz M."/>
            <person name="Schumann P."/>
            <person name="Toth E."/>
        </authorList>
    </citation>
    <scope>NUCLEOTIDE SEQUENCE [LARGE SCALE GENOMIC DNA]</scope>
    <source>
        <strain evidence="7 8">SA-279</strain>
    </source>
</reference>
<keyword evidence="4" id="KW-1133">Transmembrane helix</keyword>
<dbReference type="GO" id="GO:0007165">
    <property type="term" value="P:signal transduction"/>
    <property type="evidence" value="ECO:0007669"/>
    <property type="project" value="UniProtKB-KW"/>
</dbReference>
<evidence type="ECO:0000313" key="7">
    <source>
        <dbReference type="EMBL" id="TBW38777.1"/>
    </source>
</evidence>
<dbReference type="InterPro" id="IPR004090">
    <property type="entry name" value="Chemotax_Me-accpt_rcpt"/>
</dbReference>
<name>A0A4Q9VS46_9HYPH</name>
<dbReference type="GO" id="GO:0006935">
    <property type="term" value="P:chemotaxis"/>
    <property type="evidence" value="ECO:0007669"/>
    <property type="project" value="InterPro"/>
</dbReference>
<evidence type="ECO:0000256" key="4">
    <source>
        <dbReference type="SAM" id="Phobius"/>
    </source>
</evidence>
<feature type="transmembrane region" description="Helical" evidence="4">
    <location>
        <begin position="310"/>
        <end position="332"/>
    </location>
</feature>
<organism evidence="7 8">
    <name type="scientific">Siculibacillus lacustris</name>
    <dbReference type="NCBI Taxonomy" id="1549641"/>
    <lineage>
        <taxon>Bacteria</taxon>
        <taxon>Pseudomonadati</taxon>
        <taxon>Pseudomonadota</taxon>
        <taxon>Alphaproteobacteria</taxon>
        <taxon>Hyphomicrobiales</taxon>
        <taxon>Ancalomicrobiaceae</taxon>
        <taxon>Siculibacillus</taxon>
    </lineage>
</organism>
<dbReference type="SMART" id="SM00283">
    <property type="entry name" value="MA"/>
    <property type="match status" value="1"/>
</dbReference>
<dbReference type="AlphaFoldDB" id="A0A4Q9VS46"/>
<dbReference type="SUPFAM" id="SSF58104">
    <property type="entry name" value="Methyl-accepting chemotaxis protein (MCP) signaling domain"/>
    <property type="match status" value="1"/>
</dbReference>
<feature type="domain" description="Methyl-accepting transducer" evidence="5">
    <location>
        <begin position="414"/>
        <end position="657"/>
    </location>
</feature>
<accession>A0A4Q9VS46</accession>
<dbReference type="Gene3D" id="6.10.340.10">
    <property type="match status" value="1"/>
</dbReference>
<evidence type="ECO:0000259" key="6">
    <source>
        <dbReference type="PROSITE" id="PS50885"/>
    </source>
</evidence>
<sequence>MQSFTVSERLALAVLPPLLILVALFAVLVGQRFDEVGRSEQVLAFAETSGTISALVHELQRERGASVGVVASKGQKPEARALLAEQRRRTDAALDTFRRVERAATAPRDGRFAAILARADERLTALDVRRRAVDTLEDGVPAVFEWYTGTIRDFLRTSAEVVKSVGERRATVSLIALQALMEAKENAGRERASGNALIAGGTVDPTRYRAFVEAAAQESDRLLAFAALAEGVHDDLLAAVLRAPTREPVERLRRTLVGALETGSLGTLTTADWWAATTAWIDSMKTAETALDAAIVQASGEGAAAARRLLVFYAAAGAILLAAVALFGFLVARSIAGPMRRAAGVIDAINAGVDDVAPPPRLPARSEIGRVSNAIRQFIDTLAERRRLEAEQHRREEANTRSRRIILAGMADEVGDATDRGMASIVDGAGAVEGRAGDMLATLRAAHAATTVAASSAATTRELNAQAAAMTTQVTLAIGEIADQVGRSSQLTRDAVDRATRSHAVIDGLTRVTADIDAIVATITQIAGRTNLLALNATIEAARAGTAGRGFAIVAQEVKALAGQTAHSTEEIGRKVVEIQTASRDAVESIRTIAAEIVEIDGVSGAIAAAMEEQRTAMGSFSAAIQEASGAVDDVAARMIDIAGMVDRSTASAEAVVGVSGDMRRSSERVRAEIPAIVRAATERAETREAA</sequence>
<dbReference type="GO" id="GO:0004888">
    <property type="term" value="F:transmembrane signaling receptor activity"/>
    <property type="evidence" value="ECO:0007669"/>
    <property type="project" value="InterPro"/>
</dbReference>
<dbReference type="RefSeq" id="WP_131308367.1">
    <property type="nucleotide sequence ID" value="NZ_SJFN01000010.1"/>
</dbReference>
<evidence type="ECO:0000256" key="3">
    <source>
        <dbReference type="PROSITE-ProRule" id="PRU00284"/>
    </source>
</evidence>
<evidence type="ECO:0000313" key="8">
    <source>
        <dbReference type="Proteomes" id="UP000292781"/>
    </source>
</evidence>
<dbReference type="OrthoDB" id="3289104at2"/>
<dbReference type="PROSITE" id="PS50885">
    <property type="entry name" value="HAMP"/>
    <property type="match status" value="1"/>
</dbReference>
<comment type="caution">
    <text evidence="7">The sequence shown here is derived from an EMBL/GenBank/DDBJ whole genome shotgun (WGS) entry which is preliminary data.</text>
</comment>
<dbReference type="Proteomes" id="UP000292781">
    <property type="component" value="Unassembled WGS sequence"/>
</dbReference>
<protein>
    <submittedName>
        <fullName evidence="7">HAMP domain-containing protein</fullName>
    </submittedName>
</protein>
<evidence type="ECO:0000256" key="1">
    <source>
        <dbReference type="ARBA" id="ARBA00023224"/>
    </source>
</evidence>
<keyword evidence="4" id="KW-0812">Transmembrane</keyword>
<keyword evidence="4" id="KW-0472">Membrane</keyword>
<keyword evidence="1 3" id="KW-0807">Transducer</keyword>
<evidence type="ECO:0000256" key="2">
    <source>
        <dbReference type="ARBA" id="ARBA00029447"/>
    </source>
</evidence>
<dbReference type="SMART" id="SM00304">
    <property type="entry name" value="HAMP"/>
    <property type="match status" value="1"/>
</dbReference>
<evidence type="ECO:0000259" key="5">
    <source>
        <dbReference type="PROSITE" id="PS50111"/>
    </source>
</evidence>
<keyword evidence="8" id="KW-1185">Reference proteome</keyword>
<gene>
    <name evidence="7" type="ORF">EYW49_08785</name>
</gene>
<dbReference type="InterPro" id="IPR004089">
    <property type="entry name" value="MCPsignal_dom"/>
</dbReference>
<comment type="similarity">
    <text evidence="2">Belongs to the methyl-accepting chemotaxis (MCP) protein family.</text>
</comment>